<dbReference type="EMBL" id="CP000783">
    <property type="protein sequence ID" value="ABU78443.1"/>
    <property type="molecule type" value="Genomic_DNA"/>
</dbReference>
<dbReference type="KEGG" id="esa:ESA_03221"/>
<feature type="region of interest" description="Disordered" evidence="1">
    <location>
        <begin position="1"/>
        <end position="20"/>
    </location>
</feature>
<protein>
    <submittedName>
        <fullName evidence="2">Uncharacterized protein</fullName>
    </submittedName>
</protein>
<name>A7MGN4_CROS8</name>
<gene>
    <name evidence="2" type="ordered locus">ESA_03221</name>
</gene>
<evidence type="ECO:0000313" key="3">
    <source>
        <dbReference type="Proteomes" id="UP000000260"/>
    </source>
</evidence>
<organism evidence="2 3">
    <name type="scientific">Cronobacter sakazakii (strain ATCC BAA-894)</name>
    <name type="common">Enterobacter sakazakii</name>
    <dbReference type="NCBI Taxonomy" id="290339"/>
    <lineage>
        <taxon>Bacteria</taxon>
        <taxon>Pseudomonadati</taxon>
        <taxon>Pseudomonadota</taxon>
        <taxon>Gammaproteobacteria</taxon>
        <taxon>Enterobacterales</taxon>
        <taxon>Enterobacteriaceae</taxon>
        <taxon>Cronobacter</taxon>
    </lineage>
</organism>
<dbReference type="Proteomes" id="UP000000260">
    <property type="component" value="Chromosome"/>
</dbReference>
<sequence length="702" mass="81006">MAPDNFAQSGGITRKKPAVRPAFRLHHQAANVRQGVVDDGDETRTISTVDHAVVEGQGDRQHQARHELFTIPHRLHRRLGDAEDSHFRRVHDRREVGGAQAADAGDGEAAALHFAGGQLAIARFFGDGHQLARKLDDAFLVHIFEHRYNQAVRGIHRHADVDVFFQRQTLTVFRQRAVKARHLLKGSGNGFHDEDNRGDLHIQLTLLSFGVLLLTERFQIGDIGFVEVRNVRDHHPVTAQVRARDFLDAAQFHFFHFTKLAEVHFRPRQQTRQRTTGRASGRCGFCTFNGVFHVSLNVFAQDAAFTTGAFHFREVHAEFARQAADQRRRVDVSVVFSKFRFAFGFRRSRSRFVSFRRRSRSRRFLFRRRSRRRRCAFYFEDHDKRPGGDFIAHVHLQLFHGTCERCRNFHRGFVAFYGDKRLFSGDFVAHFHQHFGHFDFIAADIRHVDVFRASGCRRCRCRLLGNLRFGFSRRRSARHFEDHNQGASGNFVAGVDFDLFHGTRERRRDFHRGFVAFYGDKRLLGFNFVAHFHQDLGDFDFVAADIRYVNVFCCRGCRCCCRSGFFLLFSLRRCSGCCTFGGIENHDQFAGFDFVAHGHFDLFDHARLRRRDFHRGFVAFYGDQRLFSFNLVAHFDQDLGDFNFVRPDVRYIDFDSHSFFTSYARRGLTFSASILNLVIASATTFLSISPRLASSPSAATTT</sequence>
<proteinExistence type="predicted"/>
<dbReference type="AlphaFoldDB" id="A7MGN4"/>
<evidence type="ECO:0000313" key="2">
    <source>
        <dbReference type="EMBL" id="ABU78443.1"/>
    </source>
</evidence>
<feature type="compositionally biased region" description="Polar residues" evidence="1">
    <location>
        <begin position="1"/>
        <end position="11"/>
    </location>
</feature>
<reference evidence="2 3" key="1">
    <citation type="journal article" date="2010" name="PLoS ONE">
        <title>Genome sequence of Cronobacter sakazakii BAA-894 and comparative genomic hybridization analysis with other Cronobacter species.</title>
        <authorList>
            <person name="Kucerova E."/>
            <person name="Clifton S.W."/>
            <person name="Xia X.Q."/>
            <person name="Long F."/>
            <person name="Porwollik S."/>
            <person name="Fulton L."/>
            <person name="Fronick C."/>
            <person name="Minx P."/>
            <person name="Kyung K."/>
            <person name="Warren W."/>
            <person name="Fulton R."/>
            <person name="Feng D."/>
            <person name="Wollam A."/>
            <person name="Shah N."/>
            <person name="Bhonagiri V."/>
            <person name="Nash W.E."/>
            <person name="Hallsworth-Pepin K."/>
            <person name="Wilson R.K."/>
            <person name="McClelland M."/>
            <person name="Forsythe S.J."/>
        </authorList>
    </citation>
    <scope>NUCLEOTIDE SEQUENCE [LARGE SCALE GENOMIC DNA]</scope>
    <source>
        <strain evidence="2 3">ATCC BAA-894</strain>
    </source>
</reference>
<evidence type="ECO:0000256" key="1">
    <source>
        <dbReference type="SAM" id="MobiDB-lite"/>
    </source>
</evidence>
<accession>A7MGN4</accession>
<dbReference type="HOGENOM" id="CLU_392662_0_0_6"/>
<keyword evidence="3" id="KW-1185">Reference proteome</keyword>